<keyword evidence="2" id="KW-1185">Reference proteome</keyword>
<dbReference type="EMBL" id="JAESWB010000340">
    <property type="protein sequence ID" value="MBL4954473.1"/>
    <property type="molecule type" value="Genomic_DNA"/>
</dbReference>
<proteinExistence type="predicted"/>
<name>A0ABS1TT43_9BACI</name>
<dbReference type="Proteomes" id="UP000623967">
    <property type="component" value="Unassembled WGS sequence"/>
</dbReference>
<gene>
    <name evidence="1" type="ORF">JK635_20140</name>
</gene>
<protein>
    <submittedName>
        <fullName evidence="1">WbqC family protein</fullName>
    </submittedName>
</protein>
<comment type="caution">
    <text evidence="1">The sequence shown here is derived from an EMBL/GenBank/DDBJ whole genome shotgun (WGS) entry which is preliminary data.</text>
</comment>
<organism evidence="1 2">
    <name type="scientific">Neobacillus paridis</name>
    <dbReference type="NCBI Taxonomy" id="2803862"/>
    <lineage>
        <taxon>Bacteria</taxon>
        <taxon>Bacillati</taxon>
        <taxon>Bacillota</taxon>
        <taxon>Bacilli</taxon>
        <taxon>Bacillales</taxon>
        <taxon>Bacillaceae</taxon>
        <taxon>Neobacillus</taxon>
    </lineage>
</organism>
<reference evidence="1 2" key="1">
    <citation type="submission" date="2021-01" db="EMBL/GenBank/DDBJ databases">
        <title>Genome public.</title>
        <authorList>
            <person name="Liu C."/>
            <person name="Sun Q."/>
        </authorList>
    </citation>
    <scope>NUCLEOTIDE SEQUENCE [LARGE SCALE GENOMIC DNA]</scope>
    <source>
        <strain evidence="1 2">YIM B02564</strain>
    </source>
</reference>
<accession>A0ABS1TT43</accession>
<dbReference type="InterPro" id="IPR014985">
    <property type="entry name" value="WbqC"/>
</dbReference>
<sequence length="233" mass="27432">MKIAIMQPYFLPYLGYWQLVNAADCFVLYDNIQFSKRGWFHKNNILMNGEKKLFTIPLKKDSDYLDVKERYLSDDSDKMIRKILAQIESSYAKAPFFNEVFPFIKKIFLYDDKNLFNYIYFSINEILNYLNVETPLIISSKIEIDHSLKGKDKVIKIVETLGGDEYINPIGGVDLYSKQEFGEANIQLSFLESDVPVYQQFKQDFVSHLSIIDILMFNSKEKVILMLEEYQLR</sequence>
<dbReference type="Pfam" id="PF08889">
    <property type="entry name" value="WbqC"/>
    <property type="match status" value="1"/>
</dbReference>
<evidence type="ECO:0000313" key="2">
    <source>
        <dbReference type="Proteomes" id="UP000623967"/>
    </source>
</evidence>
<evidence type="ECO:0000313" key="1">
    <source>
        <dbReference type="EMBL" id="MBL4954473.1"/>
    </source>
</evidence>
<dbReference type="RefSeq" id="WP_202655720.1">
    <property type="nucleotide sequence ID" value="NZ_JAESWB010000340.1"/>
</dbReference>